<dbReference type="PANTHER" id="PTHR47416:SF8">
    <property type="entry name" value="BASIC-LEUCINE ZIPPER TRANSCRIPTION FACTOR E-RELATED"/>
    <property type="match status" value="1"/>
</dbReference>
<name>A0A1E7FVY9_9STRA</name>
<evidence type="ECO:0000259" key="8">
    <source>
        <dbReference type="PROSITE" id="PS50217"/>
    </source>
</evidence>
<feature type="region of interest" description="Disordered" evidence="7">
    <location>
        <begin position="844"/>
        <end position="891"/>
    </location>
</feature>
<comment type="subcellular location">
    <subcellularLocation>
        <location evidence="1">Nucleus</location>
    </subcellularLocation>
</comment>
<evidence type="ECO:0000256" key="5">
    <source>
        <dbReference type="ARBA" id="ARBA00023163"/>
    </source>
</evidence>
<feature type="compositionally biased region" description="Low complexity" evidence="7">
    <location>
        <begin position="861"/>
        <end position="877"/>
    </location>
</feature>
<dbReference type="InterPro" id="IPR046347">
    <property type="entry name" value="bZIP_sf"/>
</dbReference>
<evidence type="ECO:0000256" key="3">
    <source>
        <dbReference type="ARBA" id="ARBA00023015"/>
    </source>
</evidence>
<feature type="compositionally biased region" description="Basic residues" evidence="7">
    <location>
        <begin position="198"/>
        <end position="207"/>
    </location>
</feature>
<keyword evidence="5" id="KW-0804">Transcription</keyword>
<dbReference type="GO" id="GO:0003677">
    <property type="term" value="F:DNA binding"/>
    <property type="evidence" value="ECO:0007669"/>
    <property type="project" value="UniProtKB-KW"/>
</dbReference>
<feature type="region of interest" description="Disordered" evidence="7">
    <location>
        <begin position="757"/>
        <end position="776"/>
    </location>
</feature>
<keyword evidence="4" id="KW-0238">DNA-binding</keyword>
<evidence type="ECO:0000313" key="9">
    <source>
        <dbReference type="EMBL" id="OEU22321.1"/>
    </source>
</evidence>
<evidence type="ECO:0000256" key="7">
    <source>
        <dbReference type="SAM" id="MobiDB-lite"/>
    </source>
</evidence>
<evidence type="ECO:0000256" key="1">
    <source>
        <dbReference type="ARBA" id="ARBA00004123"/>
    </source>
</evidence>
<evidence type="ECO:0000256" key="4">
    <source>
        <dbReference type="ARBA" id="ARBA00023125"/>
    </source>
</evidence>
<gene>
    <name evidence="9" type="ORF">FRACYDRAFT_259028</name>
</gene>
<dbReference type="Gene3D" id="1.20.5.170">
    <property type="match status" value="1"/>
</dbReference>
<feature type="compositionally biased region" description="Polar residues" evidence="7">
    <location>
        <begin position="168"/>
        <end position="189"/>
    </location>
</feature>
<dbReference type="InterPro" id="IPR004827">
    <property type="entry name" value="bZIP"/>
</dbReference>
<accession>A0A1E7FVY9</accession>
<keyword evidence="10" id="KW-1185">Reference proteome</keyword>
<proteinExistence type="inferred from homology"/>
<evidence type="ECO:0000256" key="2">
    <source>
        <dbReference type="ARBA" id="ARBA00007163"/>
    </source>
</evidence>
<dbReference type="SMART" id="SM00338">
    <property type="entry name" value="BRLZ"/>
    <property type="match status" value="1"/>
</dbReference>
<feature type="region of interest" description="Disordered" evidence="7">
    <location>
        <begin position="76"/>
        <end position="139"/>
    </location>
</feature>
<comment type="similarity">
    <text evidence="2">Belongs to the bZIP family.</text>
</comment>
<reference evidence="9 10" key="1">
    <citation type="submission" date="2016-09" db="EMBL/GenBank/DDBJ databases">
        <title>Extensive genetic diversity and differential bi-allelic expression allows diatom success in the polar Southern Ocean.</title>
        <authorList>
            <consortium name="DOE Joint Genome Institute"/>
            <person name="Mock T."/>
            <person name="Otillar R.P."/>
            <person name="Strauss J."/>
            <person name="Dupont C."/>
            <person name="Frickenhaus S."/>
            <person name="Maumus F."/>
            <person name="Mcmullan M."/>
            <person name="Sanges R."/>
            <person name="Schmutz J."/>
            <person name="Toseland A."/>
            <person name="Valas R."/>
            <person name="Veluchamy A."/>
            <person name="Ward B.J."/>
            <person name="Allen A."/>
            <person name="Barry K."/>
            <person name="Falciatore A."/>
            <person name="Ferrante M."/>
            <person name="Fortunato A.E."/>
            <person name="Gloeckner G."/>
            <person name="Gruber A."/>
            <person name="Hipkin R."/>
            <person name="Janech M."/>
            <person name="Kroth P."/>
            <person name="Leese F."/>
            <person name="Lindquist E."/>
            <person name="Lyon B.R."/>
            <person name="Martin J."/>
            <person name="Mayer C."/>
            <person name="Parker M."/>
            <person name="Quesneville H."/>
            <person name="Raymond J."/>
            <person name="Uhlig C."/>
            <person name="Valentin K.U."/>
            <person name="Worden A.Z."/>
            <person name="Armbrust E.V."/>
            <person name="Bowler C."/>
            <person name="Green B."/>
            <person name="Moulton V."/>
            <person name="Van Oosterhout C."/>
            <person name="Grigoriev I."/>
        </authorList>
    </citation>
    <scope>NUCLEOTIDE SEQUENCE [LARGE SCALE GENOMIC DNA]</scope>
    <source>
        <strain evidence="9 10">CCMP1102</strain>
    </source>
</reference>
<feature type="region of interest" description="Disordered" evidence="7">
    <location>
        <begin position="30"/>
        <end position="62"/>
    </location>
</feature>
<dbReference type="Pfam" id="PF00170">
    <property type="entry name" value="bZIP_1"/>
    <property type="match status" value="1"/>
</dbReference>
<dbReference type="OrthoDB" id="425490at2759"/>
<feature type="compositionally biased region" description="Polar residues" evidence="7">
    <location>
        <begin position="209"/>
        <end position="222"/>
    </location>
</feature>
<dbReference type="AlphaFoldDB" id="A0A1E7FVY9"/>
<feature type="compositionally biased region" description="Polar residues" evidence="7">
    <location>
        <begin position="844"/>
        <end position="858"/>
    </location>
</feature>
<organism evidence="9 10">
    <name type="scientific">Fragilariopsis cylindrus CCMP1102</name>
    <dbReference type="NCBI Taxonomy" id="635003"/>
    <lineage>
        <taxon>Eukaryota</taxon>
        <taxon>Sar</taxon>
        <taxon>Stramenopiles</taxon>
        <taxon>Ochrophyta</taxon>
        <taxon>Bacillariophyta</taxon>
        <taxon>Bacillariophyceae</taxon>
        <taxon>Bacillariophycidae</taxon>
        <taxon>Bacillariales</taxon>
        <taxon>Bacillariaceae</taxon>
        <taxon>Fragilariopsis</taxon>
    </lineage>
</organism>
<dbReference type="GO" id="GO:0005634">
    <property type="term" value="C:nucleus"/>
    <property type="evidence" value="ECO:0007669"/>
    <property type="project" value="UniProtKB-SubCell"/>
</dbReference>
<dbReference type="EMBL" id="KV784353">
    <property type="protein sequence ID" value="OEU22321.1"/>
    <property type="molecule type" value="Genomic_DNA"/>
</dbReference>
<dbReference type="PROSITE" id="PS50217">
    <property type="entry name" value="BZIP"/>
    <property type="match status" value="1"/>
</dbReference>
<dbReference type="Proteomes" id="UP000095751">
    <property type="component" value="Unassembled WGS sequence"/>
</dbReference>
<keyword evidence="3" id="KW-0805">Transcription regulation</keyword>
<evidence type="ECO:0000256" key="6">
    <source>
        <dbReference type="ARBA" id="ARBA00023242"/>
    </source>
</evidence>
<dbReference type="KEGG" id="fcy:FRACYDRAFT_259028"/>
<protein>
    <recommendedName>
        <fullName evidence="8">BZIP domain-containing protein</fullName>
    </recommendedName>
</protein>
<sequence length="937" mass="102920">MTNEMTNHYYHHHKQEDATRAASPILLKATSTSHSSTTEANSTLAMSPADSTSTAPNSASSSPLSFNYGINNNNNNNKMMAANHHPNHKACDDNNTGSSNKNNVYSRGPLSPQSCPPSTSAPGGWSSANNTGSTTPVPSVIHTQEEGADVDNTMTRVTFSAPYFPTMDRSSSGNMSLSTGLSTGNLISRKSTTSSKVTGKKKNHPSKQKAGNSGSLSLTSSPRPHDGNGTSGFKKQRRLERNRLSAQLSRRRRKQYLEELEERVVHLSLEMDSGRRSHAFQAMDRISELRQQVLLSAATVGQDIECSSDNININLNNGDGDKGDDKMMLQFQLDNSLRLLENDGHLSRTNSHELLVLNSFLGQQLKSFSLPSHAKFILWLTLQGDLYFRGGRAASERLSAARIGERMLISGNDKVTPANAMWPLVCNEVSLSYELEERVRHYQRTSVLQDKNTWLDRHTARSSDLVMQAYQESVGGMAQMVGRRESETIQQILTPTQRVKYLAWAAKNSARIKARLHAKRQREGGGGKRGLQKQEQVMKMKIEGTDLNIVDTGKYVDSKNYELDQSYHLSANLYILNYRLQNVLKDFPYERPSSLTPAILKKLMRRASFESLGQQHKDDDGHALSREDSFASSGSFFSSTSNGSLMKSSSSLSLVGSAGMVMGPEDPERATLNQITPQLGEQAAADTVEDAIGFVKPIIPSIPKPMISSLSAAHLNMKGATPTQDPTSMVTLDYHNHNHQHVVPAPVISYGHIHSSATDSPAPLAPASLSDQHSVSAPHHKELVMHHLPPPTTQLNGQNYSAPIATHTSSQIQHSYGNYQQPEQPLQPIQYYPPQQQIRYAPATTASTNSNPQQQQPIAHSFQAPSPALQQQQQPHASKTRHVRKSSFLPPHLNVVPEDMFPGVEGTAADFFELHDCLMDDGEDWGIGVGLDMDTAA</sequence>
<feature type="region of interest" description="Disordered" evidence="7">
    <location>
        <begin position="163"/>
        <end position="250"/>
    </location>
</feature>
<dbReference type="InParanoid" id="A0A1E7FVY9"/>
<dbReference type="CDD" id="cd14686">
    <property type="entry name" value="bZIP"/>
    <property type="match status" value="1"/>
</dbReference>
<feature type="domain" description="BZIP" evidence="8">
    <location>
        <begin position="234"/>
        <end position="270"/>
    </location>
</feature>
<dbReference type="GO" id="GO:0003700">
    <property type="term" value="F:DNA-binding transcription factor activity"/>
    <property type="evidence" value="ECO:0007669"/>
    <property type="project" value="InterPro"/>
</dbReference>
<evidence type="ECO:0000313" key="10">
    <source>
        <dbReference type="Proteomes" id="UP000095751"/>
    </source>
</evidence>
<feature type="compositionally biased region" description="Polar residues" evidence="7">
    <location>
        <begin position="93"/>
        <end position="137"/>
    </location>
</feature>
<keyword evidence="6" id="KW-0539">Nucleus</keyword>
<dbReference type="PANTHER" id="PTHR47416">
    <property type="entry name" value="BASIC-LEUCINE ZIPPER TRANSCRIPTION FACTOR F-RELATED"/>
    <property type="match status" value="1"/>
</dbReference>
<dbReference type="SUPFAM" id="SSF57959">
    <property type="entry name" value="Leucine zipper domain"/>
    <property type="match status" value="1"/>
</dbReference>